<comment type="caution">
    <text evidence="1">The sequence shown here is derived from an EMBL/GenBank/DDBJ whole genome shotgun (WGS) entry which is preliminary data.</text>
</comment>
<keyword evidence="2" id="KW-1185">Reference proteome</keyword>
<dbReference type="AlphaFoldDB" id="A0A5M3W244"/>
<organism evidence="1 2">
    <name type="scientific">Acrocarpospora corrugata</name>
    <dbReference type="NCBI Taxonomy" id="35763"/>
    <lineage>
        <taxon>Bacteria</taxon>
        <taxon>Bacillati</taxon>
        <taxon>Actinomycetota</taxon>
        <taxon>Actinomycetes</taxon>
        <taxon>Streptosporangiales</taxon>
        <taxon>Streptosporangiaceae</taxon>
        <taxon>Acrocarpospora</taxon>
    </lineage>
</organism>
<reference evidence="1 2" key="1">
    <citation type="submission" date="2019-10" db="EMBL/GenBank/DDBJ databases">
        <title>Whole genome shotgun sequence of Acrocarpospora corrugata NBRC 13972.</title>
        <authorList>
            <person name="Ichikawa N."/>
            <person name="Kimura A."/>
            <person name="Kitahashi Y."/>
            <person name="Komaki H."/>
            <person name="Oguchi A."/>
        </authorList>
    </citation>
    <scope>NUCLEOTIDE SEQUENCE [LARGE SCALE GENOMIC DNA]</scope>
    <source>
        <strain evidence="1 2">NBRC 13972</strain>
    </source>
</reference>
<dbReference type="InterPro" id="IPR016130">
    <property type="entry name" value="Tyr_Pase_AS"/>
</dbReference>
<proteinExistence type="predicted"/>
<dbReference type="InterPro" id="IPR026893">
    <property type="entry name" value="Tyr/Ser_Pase_IphP-type"/>
</dbReference>
<dbReference type="SUPFAM" id="SSF52799">
    <property type="entry name" value="(Phosphotyrosine protein) phosphatases II"/>
    <property type="match status" value="1"/>
</dbReference>
<gene>
    <name evidence="1" type="ORF">Acor_48420</name>
</gene>
<dbReference type="InterPro" id="IPR029021">
    <property type="entry name" value="Prot-tyrosine_phosphatase-like"/>
</dbReference>
<dbReference type="Pfam" id="PF13350">
    <property type="entry name" value="Y_phosphatase3"/>
    <property type="match status" value="1"/>
</dbReference>
<sequence length="258" mass="28140">MEKIIGPRLTTAPNFRDVGGHRTADGRTVRAGLAFRSGALDRLTDADRDLLLSCEVRLVCDLRTETERAAQPNTLPDGIGYQVLDVQRGGRPGSDFGSLFADPTGAPALRSPESASAFMTDIYRDLVTAPPAREAYGELLRRLAEPGTVVHCTSGKDRTGWASAVLLMLLGVDRDQVMADYLVSNDRLREEFTLILGLARDHGMDPEIIRLLLEVRPEYLATSLAAMDDEFTDVYGYVVKGLGLSEQEVAGLRALYLG</sequence>
<dbReference type="EMBL" id="BLAD01000061">
    <property type="protein sequence ID" value="GES02776.1"/>
    <property type="molecule type" value="Genomic_DNA"/>
</dbReference>
<name>A0A5M3W244_9ACTN</name>
<evidence type="ECO:0000313" key="1">
    <source>
        <dbReference type="EMBL" id="GES02776.1"/>
    </source>
</evidence>
<dbReference type="OrthoDB" id="1188001at2"/>
<dbReference type="RefSeq" id="WP_155338982.1">
    <property type="nucleotide sequence ID" value="NZ_BAAABN010000011.1"/>
</dbReference>
<dbReference type="Proteomes" id="UP000334990">
    <property type="component" value="Unassembled WGS sequence"/>
</dbReference>
<dbReference type="PROSITE" id="PS00383">
    <property type="entry name" value="TYR_PHOSPHATASE_1"/>
    <property type="match status" value="1"/>
</dbReference>
<evidence type="ECO:0000313" key="2">
    <source>
        <dbReference type="Proteomes" id="UP000334990"/>
    </source>
</evidence>
<dbReference type="Gene3D" id="3.90.190.10">
    <property type="entry name" value="Protein tyrosine phosphatase superfamily"/>
    <property type="match status" value="1"/>
</dbReference>
<accession>A0A5M3W244</accession>
<protein>
    <submittedName>
        <fullName evidence="1">Protein-tyrosine-phosphatase</fullName>
    </submittedName>
</protein>
<dbReference type="GO" id="GO:0004721">
    <property type="term" value="F:phosphoprotein phosphatase activity"/>
    <property type="evidence" value="ECO:0007669"/>
    <property type="project" value="InterPro"/>
</dbReference>